<dbReference type="PANTHER" id="PTHR31642:SF310">
    <property type="entry name" value="FATTY ALCOHOL:CAFFEOYL-COA ACYLTRANSFERASE"/>
    <property type="match status" value="1"/>
</dbReference>
<dbReference type="GO" id="GO:0016747">
    <property type="term" value="F:acyltransferase activity, transferring groups other than amino-acyl groups"/>
    <property type="evidence" value="ECO:0007669"/>
    <property type="project" value="TreeGrafter"/>
</dbReference>
<dbReference type="Proteomes" id="UP000242474">
    <property type="component" value="Unassembled WGS sequence"/>
</dbReference>
<dbReference type="Gene3D" id="3.30.559.10">
    <property type="entry name" value="Chloramphenicol acetyltransferase-like domain"/>
    <property type="match status" value="2"/>
</dbReference>
<reference evidence="2 3" key="1">
    <citation type="journal article" date="2015" name="Genome Biol. Evol.">
        <title>Phylogenomic analyses indicate that early fungi evolved digesting cell walls of algal ancestors of land plants.</title>
        <authorList>
            <person name="Chang Y."/>
            <person name="Wang S."/>
            <person name="Sekimoto S."/>
            <person name="Aerts A.L."/>
            <person name="Choi C."/>
            <person name="Clum A."/>
            <person name="LaButti K.M."/>
            <person name="Lindquist E.A."/>
            <person name="Yee Ngan C."/>
            <person name="Ohm R.A."/>
            <person name="Salamov A.A."/>
            <person name="Grigoriev I.V."/>
            <person name="Spatafora J.W."/>
            <person name="Berbee M.L."/>
        </authorList>
    </citation>
    <scope>NUCLEOTIDE SEQUENCE [LARGE SCALE GENOMIC DNA]</scope>
    <source>
        <strain evidence="2 3">NRRL 1564</strain>
    </source>
</reference>
<gene>
    <name evidence="2" type="ORF">COEREDRAFT_80410</name>
</gene>
<evidence type="ECO:0000313" key="3">
    <source>
        <dbReference type="Proteomes" id="UP000242474"/>
    </source>
</evidence>
<dbReference type="InterPro" id="IPR050317">
    <property type="entry name" value="Plant_Fungal_Acyltransferase"/>
</dbReference>
<dbReference type="Pfam" id="PF02458">
    <property type="entry name" value="Transferase"/>
    <property type="match status" value="1"/>
</dbReference>
<organism evidence="2 3">
    <name type="scientific">Coemansia reversa (strain ATCC 12441 / NRRL 1564)</name>
    <dbReference type="NCBI Taxonomy" id="763665"/>
    <lineage>
        <taxon>Eukaryota</taxon>
        <taxon>Fungi</taxon>
        <taxon>Fungi incertae sedis</taxon>
        <taxon>Zoopagomycota</taxon>
        <taxon>Kickxellomycotina</taxon>
        <taxon>Kickxellomycetes</taxon>
        <taxon>Kickxellales</taxon>
        <taxon>Kickxellaceae</taxon>
        <taxon>Coemansia</taxon>
    </lineage>
</organism>
<dbReference type="OrthoDB" id="1862401at2759"/>
<dbReference type="PANTHER" id="PTHR31642">
    <property type="entry name" value="TRICHOTHECENE 3-O-ACETYLTRANSFERASE"/>
    <property type="match status" value="1"/>
</dbReference>
<keyword evidence="1" id="KW-0808">Transferase</keyword>
<evidence type="ECO:0000313" key="2">
    <source>
        <dbReference type="EMBL" id="PIA17759.1"/>
    </source>
</evidence>
<accession>A0A2G5BFG3</accession>
<name>A0A2G5BFG3_COERN</name>
<evidence type="ECO:0000256" key="1">
    <source>
        <dbReference type="ARBA" id="ARBA00022679"/>
    </source>
</evidence>
<dbReference type="AlphaFoldDB" id="A0A2G5BFG3"/>
<proteinExistence type="predicted"/>
<dbReference type="GO" id="GO:0044550">
    <property type="term" value="P:secondary metabolite biosynthetic process"/>
    <property type="evidence" value="ECO:0007669"/>
    <property type="project" value="TreeGrafter"/>
</dbReference>
<protein>
    <recommendedName>
        <fullName evidence="4">Transferase</fullName>
    </recommendedName>
</protein>
<sequence length="497" mass="54931">MDEFISTVKNQEIPLHPLDTQAAFLNVPYHFFFANDSGKADFMPNDALRSAFYTALGRFPILAGYLRSEGQGKTTVVIDRQKLNMPEYLESTSSISFDALRVAKFHHSSWPEGLSTTSAITTAGKDGSIKLLNVHVVRMKDNSGVIIFVNMPHYVVDGTGFFSFVEMWGKYCKAQRQNDYELVQQADETTLCFDRSLISHSLPTERKPLGTQTLNVYTGFSPIADWLAWLSPTTRGRILSKAKFSADVVSHTFRVSQDKLGKLHEEVSAAMPNKQLHTQDTHVLAAVISKMVAQAHMKCRKQENISVGMVSKITRVFSSLSGMLFGVENTQSLNLLADVRHGLGITDKCYMGNGLIPHNTQCPLSILEASTNIETLADATAITSGIYGNADGALVASFIDMISARPSCFTRPMVYLSKHPTSLVITNETNFKLYKADFGDGLPEWVCTIPSFVANFIGFLPSPATSTDIVVNITLKAPVMKHILSDQFWKELATIVY</sequence>
<dbReference type="EMBL" id="KZ303493">
    <property type="protein sequence ID" value="PIA17759.1"/>
    <property type="molecule type" value="Genomic_DNA"/>
</dbReference>
<evidence type="ECO:0008006" key="4">
    <source>
        <dbReference type="Google" id="ProtNLM"/>
    </source>
</evidence>
<keyword evidence="3" id="KW-1185">Reference proteome</keyword>
<dbReference type="STRING" id="763665.A0A2G5BFG3"/>
<dbReference type="InterPro" id="IPR023213">
    <property type="entry name" value="CAT-like_dom_sf"/>
</dbReference>